<proteinExistence type="predicted"/>
<evidence type="ECO:0000313" key="2">
    <source>
        <dbReference type="Proteomes" id="UP000183639"/>
    </source>
</evidence>
<reference evidence="1 2" key="1">
    <citation type="submission" date="2016-10" db="EMBL/GenBank/DDBJ databases">
        <authorList>
            <person name="de Groot N.N."/>
        </authorList>
    </citation>
    <scope>NUCLEOTIDE SEQUENCE [LARGE SCALE GENOMIC DNA]</scope>
    <source>
        <strain evidence="1 2">Z108</strain>
    </source>
</reference>
<dbReference type="RefSeq" id="WP_033169172.1">
    <property type="nucleotide sequence ID" value="NZ_FOQK01000005.1"/>
</dbReference>
<sequence length="167" mass="19257">MYKPTHVKNALSAIEKSNQINLIVSNYCRVFSDTNDKSIRTEHIAKTLSLLNISPYIIVVAFQRLSMTQNEMPTLNQVLNVIRSVEKTAGVIAHNAPKPINAWHEVIRHLSAITPPAWSHPFIEEAVYSIGKRYIMENEWEARDLFINVYKELCEDELNRTLICFME</sequence>
<organism evidence="1 2">
    <name type="scientific">Selenomonas ruminantium</name>
    <dbReference type="NCBI Taxonomy" id="971"/>
    <lineage>
        <taxon>Bacteria</taxon>
        <taxon>Bacillati</taxon>
        <taxon>Bacillota</taxon>
        <taxon>Negativicutes</taxon>
        <taxon>Selenomonadales</taxon>
        <taxon>Selenomonadaceae</taxon>
        <taxon>Selenomonas</taxon>
    </lineage>
</organism>
<dbReference type="Proteomes" id="UP000183639">
    <property type="component" value="Unassembled WGS sequence"/>
</dbReference>
<dbReference type="OrthoDB" id="1664870at2"/>
<accession>A0A1I3D574</accession>
<dbReference type="AlphaFoldDB" id="A0A1I3D574"/>
<protein>
    <submittedName>
        <fullName evidence="1">Uncharacterized protein</fullName>
    </submittedName>
</protein>
<name>A0A1I3D574_SELRU</name>
<dbReference type="EMBL" id="FOQK01000005">
    <property type="protein sequence ID" value="SFH81836.1"/>
    <property type="molecule type" value="Genomic_DNA"/>
</dbReference>
<evidence type="ECO:0000313" key="1">
    <source>
        <dbReference type="EMBL" id="SFH81836.1"/>
    </source>
</evidence>
<gene>
    <name evidence="1" type="ORF">SAMN04487861_10596</name>
</gene>